<sequence length="441" mass="49878">MKAILFDLDNTLFATQECNVYLRSRAGREVVCDLIRQDRLNVTPLDTRLLGFINRLDEENDVDIFIISDSPKDYCLTILNKFGITVSNDNVLGAMHKPCVEEEVEDIFSDYEKVLVVGDTPKDIYFAHRLKAVSVFLTCLTDYDIDYSVENSMPTAVANSYVELVGIINNFLKDELAFEIPYFKPHFKTVDANTASIIDITEENIGFAMNYIPELDDIVDEGDKFTWFKIHRSIKPAKILSYSDLDLKKKVSFYNNNGRISEGVAFRDVAWFARLSFVKWLEDKNISGKVYLVAAPSSVPRECNKSLPMEMLVRWWVKWLPYISDGKFQVLNGSYVERFWPTTPAHMSKGRREIRPHFHTLGVFDNVNPYDADTSAIIIIDDVVTSGTQMKAVASLLQGTGMVPQGVPIYGYALAKTTRASGSDDFTKLMEAFSKAEKSGG</sequence>
<accession>A0AA45C0C8</accession>
<protein>
    <submittedName>
        <fullName evidence="2">HAD family hydrolase</fullName>
    </submittedName>
</protein>
<dbReference type="CDD" id="cd01427">
    <property type="entry name" value="HAD_like"/>
    <property type="match status" value="1"/>
</dbReference>
<organism evidence="2 3">
    <name type="scientific">Cronobacter sakazakii</name>
    <name type="common">Enterobacter sakazakii</name>
    <dbReference type="NCBI Taxonomy" id="28141"/>
    <lineage>
        <taxon>Bacteria</taxon>
        <taxon>Pseudomonadati</taxon>
        <taxon>Pseudomonadota</taxon>
        <taxon>Gammaproteobacteria</taxon>
        <taxon>Enterobacterales</taxon>
        <taxon>Enterobacteriaceae</taxon>
        <taxon>Cronobacter</taxon>
    </lineage>
</organism>
<dbReference type="EMBL" id="NCTU01000005">
    <property type="protein sequence ID" value="PUW04487.1"/>
    <property type="molecule type" value="Genomic_DNA"/>
</dbReference>
<dbReference type="Gene3D" id="3.40.50.1000">
    <property type="entry name" value="HAD superfamily/HAD-like"/>
    <property type="match status" value="1"/>
</dbReference>
<comment type="caution">
    <text evidence="2">The sequence shown here is derived from an EMBL/GenBank/DDBJ whole genome shotgun (WGS) entry which is preliminary data.</text>
</comment>
<proteinExistence type="predicted"/>
<dbReference type="CDD" id="cd06223">
    <property type="entry name" value="PRTases_typeI"/>
    <property type="match status" value="1"/>
</dbReference>
<keyword evidence="1" id="KW-0479">Metal-binding</keyword>
<dbReference type="GO" id="GO:0016787">
    <property type="term" value="F:hydrolase activity"/>
    <property type="evidence" value="ECO:0007669"/>
    <property type="project" value="UniProtKB-KW"/>
</dbReference>
<gene>
    <name evidence="2" type="ORF">B7T07_11575</name>
</gene>
<dbReference type="Proteomes" id="UP000244856">
    <property type="component" value="Unassembled WGS sequence"/>
</dbReference>
<evidence type="ECO:0000313" key="2">
    <source>
        <dbReference type="EMBL" id="PUW04487.1"/>
    </source>
</evidence>
<dbReference type="SUPFAM" id="SSF56784">
    <property type="entry name" value="HAD-like"/>
    <property type="match status" value="1"/>
</dbReference>
<dbReference type="InterPro" id="IPR023214">
    <property type="entry name" value="HAD_sf"/>
</dbReference>
<evidence type="ECO:0000256" key="1">
    <source>
        <dbReference type="ARBA" id="ARBA00022723"/>
    </source>
</evidence>
<dbReference type="InterPro" id="IPR000836">
    <property type="entry name" value="PRTase_dom"/>
</dbReference>
<dbReference type="GO" id="GO:0046872">
    <property type="term" value="F:metal ion binding"/>
    <property type="evidence" value="ECO:0007669"/>
    <property type="project" value="UniProtKB-KW"/>
</dbReference>
<dbReference type="AlphaFoldDB" id="A0AA45C0C8"/>
<keyword evidence="2" id="KW-0378">Hydrolase</keyword>
<reference evidence="2 3" key="1">
    <citation type="submission" date="2017-04" db="EMBL/GenBank/DDBJ databases">
        <title>Cronobacter sakazakii, ST83 Lineage Isolates.</title>
        <authorList>
            <person name="Chase H."/>
            <person name="Tall B."/>
            <person name="Gopinath G."/>
            <person name="Lehner A."/>
        </authorList>
    </citation>
    <scope>NUCLEOTIDE SEQUENCE [LARGE SCALE GENOMIC DNA]</scope>
    <source>
        <strain evidence="2 3">MOD1_Comp15</strain>
    </source>
</reference>
<evidence type="ECO:0000313" key="3">
    <source>
        <dbReference type="Proteomes" id="UP000244856"/>
    </source>
</evidence>
<dbReference type="RefSeq" id="WP_080320474.1">
    <property type="nucleotide sequence ID" value="NZ_CP078110.1"/>
</dbReference>
<name>A0AA45C0C8_CROSK</name>
<dbReference type="InterPro" id="IPR036412">
    <property type="entry name" value="HAD-like_sf"/>
</dbReference>
<dbReference type="InterPro" id="IPR029057">
    <property type="entry name" value="PRTase-like"/>
</dbReference>
<dbReference type="SUPFAM" id="SSF53271">
    <property type="entry name" value="PRTase-like"/>
    <property type="match status" value="1"/>
</dbReference>